<organism evidence="7 8">
    <name type="scientific">Neolecta irregularis (strain DAH-3)</name>
    <dbReference type="NCBI Taxonomy" id="1198029"/>
    <lineage>
        <taxon>Eukaryota</taxon>
        <taxon>Fungi</taxon>
        <taxon>Dikarya</taxon>
        <taxon>Ascomycota</taxon>
        <taxon>Taphrinomycotina</taxon>
        <taxon>Neolectales</taxon>
        <taxon>Neolectaceae</taxon>
        <taxon>Neolecta</taxon>
    </lineage>
</organism>
<evidence type="ECO:0000256" key="3">
    <source>
        <dbReference type="ARBA" id="ARBA00022840"/>
    </source>
</evidence>
<dbReference type="OrthoDB" id="10262720at2759"/>
<keyword evidence="8" id="KW-1185">Reference proteome</keyword>
<dbReference type="STRING" id="1198029.A0A1U7LM52"/>
<proteinExistence type="predicted"/>
<dbReference type="AlphaFoldDB" id="A0A1U7LM52"/>
<reference evidence="7 8" key="1">
    <citation type="submission" date="2016-04" db="EMBL/GenBank/DDBJ databases">
        <title>Evolutionary innovation and constraint leading to complex multicellularity in the Ascomycota.</title>
        <authorList>
            <person name="Cisse O."/>
            <person name="Nguyen A."/>
            <person name="Hewitt D.A."/>
            <person name="Jedd G."/>
            <person name="Stajich J.E."/>
        </authorList>
    </citation>
    <scope>NUCLEOTIDE SEQUENCE [LARGE SCALE GENOMIC DNA]</scope>
    <source>
        <strain evidence="7 8">DAH-3</strain>
    </source>
</reference>
<feature type="compositionally biased region" description="Basic and acidic residues" evidence="5">
    <location>
        <begin position="744"/>
        <end position="753"/>
    </location>
</feature>
<dbReference type="GO" id="GO:0005524">
    <property type="term" value="F:ATP binding"/>
    <property type="evidence" value="ECO:0007669"/>
    <property type="project" value="UniProtKB-KW"/>
</dbReference>
<feature type="compositionally biased region" description="Low complexity" evidence="5">
    <location>
        <begin position="757"/>
        <end position="774"/>
    </location>
</feature>
<evidence type="ECO:0000256" key="4">
    <source>
        <dbReference type="ARBA" id="ARBA00023186"/>
    </source>
</evidence>
<dbReference type="PANTHER" id="PTHR45639:SF3">
    <property type="entry name" value="HYPOXIA UP-REGULATED PROTEIN 1"/>
    <property type="match status" value="1"/>
</dbReference>
<evidence type="ECO:0000256" key="1">
    <source>
        <dbReference type="ARBA" id="ARBA00022741"/>
    </source>
</evidence>
<dbReference type="GO" id="GO:0034663">
    <property type="term" value="C:endoplasmic reticulum chaperone complex"/>
    <property type="evidence" value="ECO:0007669"/>
    <property type="project" value="TreeGrafter"/>
</dbReference>
<dbReference type="PRINTS" id="PR00301">
    <property type="entry name" value="HEATSHOCK70"/>
</dbReference>
<keyword evidence="2" id="KW-0256">Endoplasmic reticulum</keyword>
<dbReference type="CDD" id="cd10230">
    <property type="entry name" value="ASKHA_NBD_HSP70_HYOU1"/>
    <property type="match status" value="1"/>
</dbReference>
<dbReference type="SUPFAM" id="SSF100934">
    <property type="entry name" value="Heat shock protein 70kD (HSP70), C-terminal subdomain"/>
    <property type="match status" value="1"/>
</dbReference>
<dbReference type="GO" id="GO:0030968">
    <property type="term" value="P:endoplasmic reticulum unfolded protein response"/>
    <property type="evidence" value="ECO:0007669"/>
    <property type="project" value="TreeGrafter"/>
</dbReference>
<keyword evidence="7" id="KW-0346">Stress response</keyword>
<dbReference type="EMBL" id="LXFE01001327">
    <property type="protein sequence ID" value="OLL23735.1"/>
    <property type="molecule type" value="Genomic_DNA"/>
</dbReference>
<keyword evidence="1" id="KW-0547">Nucleotide-binding</keyword>
<dbReference type="Gene3D" id="1.20.1270.10">
    <property type="match status" value="1"/>
</dbReference>
<dbReference type="PANTHER" id="PTHR45639">
    <property type="entry name" value="HSC70CB, ISOFORM G-RELATED"/>
    <property type="match status" value="1"/>
</dbReference>
<dbReference type="GO" id="GO:0140662">
    <property type="term" value="F:ATP-dependent protein folding chaperone"/>
    <property type="evidence" value="ECO:0007669"/>
    <property type="project" value="InterPro"/>
</dbReference>
<protein>
    <submittedName>
        <fullName evidence="7">Heat shock protein 70 lhs1</fullName>
    </submittedName>
</protein>
<evidence type="ECO:0000313" key="7">
    <source>
        <dbReference type="EMBL" id="OLL23735.1"/>
    </source>
</evidence>
<dbReference type="Gene3D" id="3.30.420.40">
    <property type="match status" value="2"/>
</dbReference>
<comment type="caution">
    <text evidence="7">The sequence shown here is derived from an EMBL/GenBank/DDBJ whole genome shotgun (WGS) entry which is preliminary data.</text>
</comment>
<dbReference type="SUPFAM" id="SSF53067">
    <property type="entry name" value="Actin-like ATPase domain"/>
    <property type="match status" value="2"/>
</dbReference>
<evidence type="ECO:0000256" key="5">
    <source>
        <dbReference type="SAM" id="MobiDB-lite"/>
    </source>
</evidence>
<feature type="compositionally biased region" description="Basic residues" evidence="5">
    <location>
        <begin position="865"/>
        <end position="876"/>
    </location>
</feature>
<evidence type="ECO:0000256" key="6">
    <source>
        <dbReference type="SAM" id="SignalP"/>
    </source>
</evidence>
<dbReference type="InterPro" id="IPR029047">
    <property type="entry name" value="HSP70_peptide-bd_sf"/>
</dbReference>
<evidence type="ECO:0000256" key="2">
    <source>
        <dbReference type="ARBA" id="ARBA00022824"/>
    </source>
</evidence>
<gene>
    <name evidence="7" type="ORF">NEOLI_005022</name>
</gene>
<dbReference type="InterPro" id="IPR043129">
    <property type="entry name" value="ATPase_NBD"/>
</dbReference>
<keyword evidence="6" id="KW-0732">Signal</keyword>
<dbReference type="Gene3D" id="2.60.34.10">
    <property type="entry name" value="Substrate Binding Domain Of DNAk, Chain A, domain 1"/>
    <property type="match status" value="1"/>
</dbReference>
<feature type="region of interest" description="Disordered" evidence="5">
    <location>
        <begin position="569"/>
        <end position="589"/>
    </location>
</feature>
<dbReference type="InterPro" id="IPR013126">
    <property type="entry name" value="Hsp_70_fam"/>
</dbReference>
<sequence length="896" mass="99331">MTDHRNKLLLSLFVFSLLFHVAQAAAMAIDYGQEWTKQAMVKHGSPLDIVLTKDSKRKEQSVIAFKGEELSYGSDAANLASRFPSTVYISLKPLVGKTIGQREVTEFQRMNPQISVKDQLERPAISLSREDEFLAIEELVALQFANSKALVQNTAKEAVKKVVVTVPPFFSQSERQAIIDAVQISGLKLLALINDGTAVALNYAYSRSWDPEERYHIVYDMGAGSTSATLVSFKTTDVPDVGKYTKNIVAVDVLGAAWDRSLGGDLLTDRLTEILVVKFEEMHGPKVKVSIRDSPKALSKLRKEALRVKQILSANQEVAASVESLHEDIDFRAKVTRSEFEITFAELTTRVVAPIDDALKVAGIPLSNIDSVLLAGGGIRVPFIQKILEEHVGESKISKNINADEAAVMGAVFRAAVLSGQFKTKDVRIHDKAQYDVSLTHDLDNGDKMTQNLFGVSTDLGTSKTISFEKNVDFSFSLFETDTNNELLTITITGITDALEKIKKEGKFTELNVDVTIEINENGILNVLNSTLTCETDEETGFSDKVKSLFGLKGKKPKTTSSITTESLTETAVADNEKEDQVEDTGPPEKSVTIPLKWFCENQPIRAFNAAEQRASSAKLRALEKKDKERVDREEARNSLEGYLYRVREYSDDQGFIEATTSETIEIFKQKIDKANDWINMKGDVASLKELKSYMKELINIESPISLRKLENANRPEALKKLADTLKSTKGYFEVMLESAQQAAEKETTKSSSDKAPLLSPMDPLSSPLLASSPRQMESHSPDKYASPEWNASPEPSAPSSFLPPLNIEDLVSSIGKITELEIWLEERTTRQNILKPYQDPVLTVKDIEQQAEKIQRILLDALMNKKKKPTPKKKVTSSSASSSQTSTMSADHDEL</sequence>
<feature type="chain" id="PRO_5010548965" evidence="6">
    <location>
        <begin position="25"/>
        <end position="896"/>
    </location>
</feature>
<feature type="signal peptide" evidence="6">
    <location>
        <begin position="1"/>
        <end position="24"/>
    </location>
</feature>
<feature type="compositionally biased region" description="Low complexity" evidence="5">
    <location>
        <begin position="877"/>
        <end position="888"/>
    </location>
</feature>
<dbReference type="Proteomes" id="UP000186594">
    <property type="component" value="Unassembled WGS sequence"/>
</dbReference>
<feature type="region of interest" description="Disordered" evidence="5">
    <location>
        <begin position="864"/>
        <end position="896"/>
    </location>
</feature>
<dbReference type="Gene3D" id="3.30.30.30">
    <property type="match status" value="1"/>
</dbReference>
<evidence type="ECO:0000313" key="8">
    <source>
        <dbReference type="Proteomes" id="UP000186594"/>
    </source>
</evidence>
<accession>A0A1U7LM52</accession>
<dbReference type="Pfam" id="PF00012">
    <property type="entry name" value="HSP70"/>
    <property type="match status" value="1"/>
</dbReference>
<dbReference type="OMA" id="SRTPMIQ"/>
<keyword evidence="3" id="KW-0067">ATP-binding</keyword>
<name>A0A1U7LM52_NEOID</name>
<keyword evidence="4" id="KW-0143">Chaperone</keyword>
<dbReference type="Gene3D" id="3.90.640.10">
    <property type="entry name" value="Actin, Chain A, domain 4"/>
    <property type="match status" value="1"/>
</dbReference>
<feature type="region of interest" description="Disordered" evidence="5">
    <location>
        <begin position="743"/>
        <end position="802"/>
    </location>
</feature>
<dbReference type="InterPro" id="IPR029048">
    <property type="entry name" value="HSP70_C_sf"/>
</dbReference>